<gene>
    <name evidence="4" type="ORF">HPHI1048_LOCUS2077</name>
</gene>
<dbReference type="GO" id="GO:0034515">
    <property type="term" value="C:proteasome storage granule"/>
    <property type="evidence" value="ECO:0007669"/>
    <property type="project" value="TreeGrafter"/>
</dbReference>
<dbReference type="GO" id="GO:0005634">
    <property type="term" value="C:nucleus"/>
    <property type="evidence" value="ECO:0007669"/>
    <property type="project" value="TreeGrafter"/>
</dbReference>
<dbReference type="InterPro" id="IPR011989">
    <property type="entry name" value="ARM-like"/>
</dbReference>
<dbReference type="PANTHER" id="PTHR10943:SF2">
    <property type="entry name" value="26S PROTEASOME NON-ATPASE REGULATORY SUBUNIT 1"/>
    <property type="match status" value="1"/>
</dbReference>
<dbReference type="Pfam" id="PF18004">
    <property type="entry name" value="RPN2_C"/>
    <property type="match status" value="1"/>
</dbReference>
<evidence type="ECO:0000313" key="4">
    <source>
        <dbReference type="EMBL" id="CAD8468740.1"/>
    </source>
</evidence>
<proteinExistence type="predicted"/>
<protein>
    <recommendedName>
        <fullName evidence="3">26S proteasome regulatory subunit RPN2 C-terminal domain-containing protein</fullName>
    </recommendedName>
</protein>
<sequence length="287" mass="32208">MLALAMVLIQETEVRQPKVKDFRNSLEKMIKDKHEDVMAKYGAIIAMSILDAGGRNVTVSLTTRLGNKRMSGIVGMAVFCQYWYWFPLAHFISLTYSPTCLIGLNKDLKMPVFDFISHTKPSTFDYPPMTEVKTSTAPSKVATAILSTTAKTEARKKGKKDEDGKKEEEGADKMDVVKEEASKDDAENKDANKSMEEDKQGSEKKKEPNTTILSNPARVLPAQRKYITMPSDCRYEPVSKKLWGIVMLRDLKPDEKAEIVEVSIPATALPPKEEEEPPPPEPFEYAD</sequence>
<dbReference type="GO" id="GO:0008540">
    <property type="term" value="C:proteasome regulatory particle, base subcomplex"/>
    <property type="evidence" value="ECO:0007669"/>
    <property type="project" value="TreeGrafter"/>
</dbReference>
<evidence type="ECO:0000256" key="1">
    <source>
        <dbReference type="ARBA" id="ARBA00022737"/>
    </source>
</evidence>
<reference evidence="4" key="1">
    <citation type="submission" date="2021-01" db="EMBL/GenBank/DDBJ databases">
        <authorList>
            <person name="Corre E."/>
            <person name="Pelletier E."/>
            <person name="Niang G."/>
            <person name="Scheremetjew M."/>
            <person name="Finn R."/>
            <person name="Kale V."/>
            <person name="Holt S."/>
            <person name="Cochrane G."/>
            <person name="Meng A."/>
            <person name="Brown T."/>
            <person name="Cohen L."/>
        </authorList>
    </citation>
    <scope>NUCLEOTIDE SEQUENCE</scope>
    <source>
        <strain evidence="4">CCMP325</strain>
    </source>
</reference>
<name>A0A7S0E0P0_9CRYP</name>
<evidence type="ECO:0000259" key="3">
    <source>
        <dbReference type="Pfam" id="PF18004"/>
    </source>
</evidence>
<feature type="domain" description="26S proteasome regulatory subunit RPN2 C-terminal" evidence="3">
    <location>
        <begin position="99"/>
        <end position="260"/>
    </location>
</feature>
<accession>A0A7S0E0P0</accession>
<feature type="region of interest" description="Disordered" evidence="2">
    <location>
        <begin position="143"/>
        <end position="217"/>
    </location>
</feature>
<dbReference type="InterPro" id="IPR040623">
    <property type="entry name" value="RPN2_C"/>
</dbReference>
<dbReference type="AlphaFoldDB" id="A0A7S0E0P0"/>
<feature type="compositionally biased region" description="Acidic residues" evidence="2">
    <location>
        <begin position="273"/>
        <end position="287"/>
    </location>
</feature>
<keyword evidence="1" id="KW-0677">Repeat</keyword>
<feature type="region of interest" description="Disordered" evidence="2">
    <location>
        <begin position="266"/>
        <end position="287"/>
    </location>
</feature>
<organism evidence="4">
    <name type="scientific">Hanusia phi</name>
    <dbReference type="NCBI Taxonomy" id="3032"/>
    <lineage>
        <taxon>Eukaryota</taxon>
        <taxon>Cryptophyceae</taxon>
        <taxon>Pyrenomonadales</taxon>
        <taxon>Geminigeraceae</taxon>
        <taxon>Hanusia</taxon>
    </lineage>
</organism>
<dbReference type="GO" id="GO:0043161">
    <property type="term" value="P:proteasome-mediated ubiquitin-dependent protein catabolic process"/>
    <property type="evidence" value="ECO:0007669"/>
    <property type="project" value="TreeGrafter"/>
</dbReference>
<dbReference type="PANTHER" id="PTHR10943">
    <property type="entry name" value="26S PROTEASOME NON-ATPASE REGULATORY SUBUNIT"/>
    <property type="match status" value="1"/>
</dbReference>
<dbReference type="Gene3D" id="1.25.10.10">
    <property type="entry name" value="Leucine-rich Repeat Variant"/>
    <property type="match status" value="1"/>
</dbReference>
<evidence type="ECO:0000256" key="2">
    <source>
        <dbReference type="SAM" id="MobiDB-lite"/>
    </source>
</evidence>
<feature type="compositionally biased region" description="Basic and acidic residues" evidence="2">
    <location>
        <begin position="152"/>
        <end position="208"/>
    </location>
</feature>
<dbReference type="EMBL" id="HBEO01002922">
    <property type="protein sequence ID" value="CAD8468740.1"/>
    <property type="molecule type" value="Transcribed_RNA"/>
</dbReference>